<reference evidence="2 3" key="1">
    <citation type="journal article" date="2013" name="Plant Cell">
        <title>The transition from a phytopathogenic smut ancestor to an anamorphic biocontrol agent deciphered by comparative whole-genome analysis.</title>
        <authorList>
            <person name="Lefebvre F."/>
            <person name="Joly D.L."/>
            <person name="Labbe C."/>
            <person name="Teichmann B."/>
            <person name="Linning R."/>
            <person name="Belzile F."/>
            <person name="Bakkeren G."/>
            <person name="Belanger R.R."/>
        </authorList>
    </citation>
    <scope>NUCLEOTIDE SEQUENCE [LARGE SCALE GENOMIC DNA]</scope>
    <source>
        <strain evidence="2 3">PF-1</strain>
    </source>
</reference>
<dbReference type="EMBL" id="KE361634">
    <property type="protein sequence ID" value="EPQ28661.1"/>
    <property type="molecule type" value="Genomic_DNA"/>
</dbReference>
<protein>
    <submittedName>
        <fullName evidence="2">Uncharacterized protein</fullName>
    </submittedName>
</protein>
<organism evidence="2 3">
    <name type="scientific">Pseudozyma flocculosa PF-1</name>
    <dbReference type="NCBI Taxonomy" id="1277687"/>
    <lineage>
        <taxon>Eukaryota</taxon>
        <taxon>Fungi</taxon>
        <taxon>Dikarya</taxon>
        <taxon>Basidiomycota</taxon>
        <taxon>Ustilaginomycotina</taxon>
        <taxon>Ustilaginomycetes</taxon>
        <taxon>Ustilaginales</taxon>
        <taxon>Ustilaginaceae</taxon>
        <taxon>Pseudozyma</taxon>
    </lineage>
</organism>
<dbReference type="Proteomes" id="UP000053664">
    <property type="component" value="Unassembled WGS sequence"/>
</dbReference>
<dbReference type="Pfam" id="PF11709">
    <property type="entry name" value="Mit_ribos_Mrp51"/>
    <property type="match status" value="1"/>
</dbReference>
<dbReference type="RefSeq" id="XP_007879678.1">
    <property type="nucleotide sequence ID" value="XM_007881487.1"/>
</dbReference>
<evidence type="ECO:0000313" key="3">
    <source>
        <dbReference type="Proteomes" id="UP000053664"/>
    </source>
</evidence>
<feature type="region of interest" description="Disordered" evidence="1">
    <location>
        <begin position="510"/>
        <end position="586"/>
    </location>
</feature>
<sequence length="586" mass="64971">MASSGAPSQFSRLLRQSRVASFDPTIPQVYSTPPAYAARGDWGLKRPLPSNTAGSTASMPGSSSNEGSGALRYLEVQQIDTPEGQTTWKERERETLFVKRWAEADARLDVEKDQVYSSYTAGMFGPRPQTRYLTSSERYLPADVPGPIAAPADESKADREARLFNNRWRAMQKHHAERGAADPSYRNLDFMGEQSHSPAFGFDADKFTTRPRMMINYNALSDKHFERYIEQVRGQRGQWKAHFGGRERSRLLGLIRKRQERAYNAALEVQRDAERRGATKQPLPEIDPEAALARMTPVELDMLEQSRDGDATRDAFRMLEERTIDATTRPQNERLPGSSQPTTLHPHAGLQYSQPDPIFANVLAEPLPGRVMHEVQHKQHAGSRDYKTSNKLPLGRSVLVGGHVAYLPAPVRAQAPPTIDWSRQDPKQGTALFRIVKAHRTSQFGLGGGAHRDMITLRSDLGYVYTDVEVVKRNIDAPRTMTDAPIGSPDYIGKSADDPAKPVRRAVGSGIGPIDPARRPHIPLNIFSPNGERRNQRKGARLSGRLAKQAAGRAKGPDADSEAQLLDSLTKMADAAADPASKPPRR</sequence>
<dbReference type="PANTHER" id="PTHR28058">
    <property type="entry name" value="37S RIBOSOMAL PROTEIN MRP51, MITOCHONDRIAL"/>
    <property type="match status" value="1"/>
</dbReference>
<dbReference type="GeneID" id="19318071"/>
<accession>A0A061HDG2</accession>
<feature type="region of interest" description="Disordered" evidence="1">
    <location>
        <begin position="40"/>
        <end position="68"/>
    </location>
</feature>
<dbReference type="PANTHER" id="PTHR28058:SF1">
    <property type="entry name" value="SMALL RIBOSOMAL SUBUNIT PROTEIN BS1M"/>
    <property type="match status" value="1"/>
</dbReference>
<gene>
    <name evidence="2" type="ORF">PFL1_03964</name>
</gene>
<name>A0A061HDG2_9BASI</name>
<proteinExistence type="predicted"/>
<dbReference type="OrthoDB" id="2735536at2759"/>
<feature type="compositionally biased region" description="Polar residues" evidence="1">
    <location>
        <begin position="49"/>
        <end position="67"/>
    </location>
</feature>
<dbReference type="AlphaFoldDB" id="A0A061HDG2"/>
<dbReference type="eggNOG" id="ENOG502SBK0">
    <property type="taxonomic scope" value="Eukaryota"/>
</dbReference>
<dbReference type="InterPro" id="IPR016712">
    <property type="entry name" value="Rbsml_bS1m-like"/>
</dbReference>
<dbReference type="KEGG" id="pfp:PFL1_03964"/>
<evidence type="ECO:0000313" key="2">
    <source>
        <dbReference type="EMBL" id="EPQ28661.1"/>
    </source>
</evidence>
<dbReference type="HOGENOM" id="CLU_463966_0_0_1"/>
<evidence type="ECO:0000256" key="1">
    <source>
        <dbReference type="SAM" id="MobiDB-lite"/>
    </source>
</evidence>